<reference evidence="1 2" key="1">
    <citation type="journal article" date="2007" name="J. Bacteriol.">
        <title>The complete genome sequence of Roseobacter denitrificans reveals a mixotrophic rather than photosynthetic metabolism.</title>
        <authorList>
            <person name="Swingley W.D."/>
            <person name="Sadekar S."/>
            <person name="Mastrian S.D."/>
            <person name="Matthies H.J."/>
            <person name="Hao J."/>
            <person name="Ramos H."/>
            <person name="Acharya C.R."/>
            <person name="Conrad A.L."/>
            <person name="Taylor H.L."/>
            <person name="Dejesa L.C."/>
            <person name="Shah M.K."/>
            <person name="O'huallachain M.E."/>
            <person name="Lince M.T."/>
            <person name="Blankenship R.E."/>
            <person name="Beatty J.T."/>
            <person name="Touchman J.W."/>
        </authorList>
    </citation>
    <scope>NUCLEOTIDE SEQUENCE [LARGE SCALE GENOMIC DNA]</scope>
    <source>
        <strain evidence="2">ATCC 33942 / OCh 114</strain>
    </source>
</reference>
<dbReference type="EMBL" id="CP000362">
    <property type="protein sequence ID" value="ABG30576.1"/>
    <property type="molecule type" value="Genomic_DNA"/>
</dbReference>
<protein>
    <submittedName>
        <fullName evidence="1">Uncharacterized protein</fullName>
    </submittedName>
</protein>
<keyword evidence="2" id="KW-1185">Reference proteome</keyword>
<dbReference type="Proteomes" id="UP000007029">
    <property type="component" value="Chromosome"/>
</dbReference>
<name>Q16BR7_ROSDO</name>
<proteinExistence type="predicted"/>
<dbReference type="STRING" id="375451.RD1_0908"/>
<dbReference type="eggNOG" id="ENOG50336MH">
    <property type="taxonomic scope" value="Bacteria"/>
</dbReference>
<evidence type="ECO:0000313" key="1">
    <source>
        <dbReference type="EMBL" id="ABG30576.1"/>
    </source>
</evidence>
<organism evidence="1 2">
    <name type="scientific">Roseobacter denitrificans (strain ATCC 33942 / OCh 114)</name>
    <name type="common">Erythrobacter sp. (strain OCh 114)</name>
    <name type="synonym">Roseobacter denitrificans</name>
    <dbReference type="NCBI Taxonomy" id="375451"/>
    <lineage>
        <taxon>Bacteria</taxon>
        <taxon>Pseudomonadati</taxon>
        <taxon>Pseudomonadota</taxon>
        <taxon>Alphaproteobacteria</taxon>
        <taxon>Rhodobacterales</taxon>
        <taxon>Roseobacteraceae</taxon>
        <taxon>Roseobacter</taxon>
    </lineage>
</organism>
<gene>
    <name evidence="1" type="ordered locus">RD1_0908</name>
</gene>
<dbReference type="KEGG" id="rde:RD1_0908"/>
<accession>Q16BR7</accession>
<dbReference type="HOGENOM" id="CLU_148647_0_0_5"/>
<sequence length="146" mass="16729">MPTQGVSREVLPLSCDKWATAAPEQKLEPEALGFLNYLRFVAMNCRAKPHTDLFEACALLHTEHDKTQQAHAEALMRCLNQALGKPARLYAPGVTEMTFDESWLIQLCLASAREDRASVHFLVQSRIAREHRRLITFLVHWITERF</sequence>
<dbReference type="AlphaFoldDB" id="Q16BR7"/>
<evidence type="ECO:0000313" key="2">
    <source>
        <dbReference type="Proteomes" id="UP000007029"/>
    </source>
</evidence>